<keyword evidence="6" id="KW-1185">Reference proteome</keyword>
<evidence type="ECO:0000256" key="2">
    <source>
        <dbReference type="ARBA" id="ARBA00022741"/>
    </source>
</evidence>
<feature type="non-terminal residue" evidence="5">
    <location>
        <position position="66"/>
    </location>
</feature>
<dbReference type="InterPro" id="IPR045864">
    <property type="entry name" value="aa-tRNA-synth_II/BPL/LPL"/>
</dbReference>
<sequence length="66" mass="7657">LNRDTYNCVPLINDKIKPEKVIGEAFDLVCNGEELLSGSLRIYQRDLQEKVLEILGYRRQHIVVDL</sequence>
<dbReference type="Gene3D" id="3.30.930.10">
    <property type="entry name" value="Bira Bifunctional Protein, Domain 2"/>
    <property type="match status" value="1"/>
</dbReference>
<reference evidence="5" key="1">
    <citation type="submission" date="2021-06" db="EMBL/GenBank/DDBJ databases">
        <authorList>
            <person name="Kallberg Y."/>
            <person name="Tangrot J."/>
            <person name="Rosling A."/>
        </authorList>
    </citation>
    <scope>NUCLEOTIDE SEQUENCE</scope>
    <source>
        <strain evidence="5">IN212</strain>
    </source>
</reference>
<evidence type="ECO:0000256" key="3">
    <source>
        <dbReference type="ARBA" id="ARBA00022840"/>
    </source>
</evidence>
<dbReference type="SUPFAM" id="SSF55681">
    <property type="entry name" value="Class II aaRS and biotin synthetases"/>
    <property type="match status" value="1"/>
</dbReference>
<dbReference type="AlphaFoldDB" id="A0A9N9K222"/>
<feature type="domain" description="Aminoacyl-tRNA synthetase class II (D/K/N)" evidence="4">
    <location>
        <begin position="14"/>
        <end position="58"/>
    </location>
</feature>
<dbReference type="OrthoDB" id="439710at2759"/>
<evidence type="ECO:0000256" key="1">
    <source>
        <dbReference type="ARBA" id="ARBA00022598"/>
    </source>
</evidence>
<comment type="caution">
    <text evidence="5">The sequence shown here is derived from an EMBL/GenBank/DDBJ whole genome shotgun (WGS) entry which is preliminary data.</text>
</comment>
<name>A0A9N9K222_9GLOM</name>
<feature type="non-terminal residue" evidence="5">
    <location>
        <position position="1"/>
    </location>
</feature>
<evidence type="ECO:0000313" key="6">
    <source>
        <dbReference type="Proteomes" id="UP000789396"/>
    </source>
</evidence>
<dbReference type="Pfam" id="PF00152">
    <property type="entry name" value="tRNA-synt_2"/>
    <property type="match status" value="1"/>
</dbReference>
<gene>
    <name evidence="5" type="ORF">RFULGI_LOCUS18464</name>
</gene>
<dbReference type="GO" id="GO:0005524">
    <property type="term" value="F:ATP binding"/>
    <property type="evidence" value="ECO:0007669"/>
    <property type="project" value="InterPro"/>
</dbReference>
<evidence type="ECO:0000259" key="4">
    <source>
        <dbReference type="Pfam" id="PF00152"/>
    </source>
</evidence>
<dbReference type="InterPro" id="IPR004364">
    <property type="entry name" value="Aa-tRNA-synt_II"/>
</dbReference>
<dbReference type="EMBL" id="CAJVPZ010081090">
    <property type="protein sequence ID" value="CAG8808231.1"/>
    <property type="molecule type" value="Genomic_DNA"/>
</dbReference>
<protein>
    <submittedName>
        <fullName evidence="5">16844_t:CDS:1</fullName>
    </submittedName>
</protein>
<evidence type="ECO:0000313" key="5">
    <source>
        <dbReference type="EMBL" id="CAG8808231.1"/>
    </source>
</evidence>
<proteinExistence type="predicted"/>
<keyword evidence="3" id="KW-0067">ATP-binding</keyword>
<dbReference type="GO" id="GO:0006418">
    <property type="term" value="P:tRNA aminoacylation for protein translation"/>
    <property type="evidence" value="ECO:0007669"/>
    <property type="project" value="InterPro"/>
</dbReference>
<dbReference type="GO" id="GO:0004812">
    <property type="term" value="F:aminoacyl-tRNA ligase activity"/>
    <property type="evidence" value="ECO:0007669"/>
    <property type="project" value="InterPro"/>
</dbReference>
<accession>A0A9N9K222</accession>
<keyword evidence="1" id="KW-0436">Ligase</keyword>
<organism evidence="5 6">
    <name type="scientific">Racocetra fulgida</name>
    <dbReference type="NCBI Taxonomy" id="60492"/>
    <lineage>
        <taxon>Eukaryota</taxon>
        <taxon>Fungi</taxon>
        <taxon>Fungi incertae sedis</taxon>
        <taxon>Mucoromycota</taxon>
        <taxon>Glomeromycotina</taxon>
        <taxon>Glomeromycetes</taxon>
        <taxon>Diversisporales</taxon>
        <taxon>Gigasporaceae</taxon>
        <taxon>Racocetra</taxon>
    </lineage>
</organism>
<dbReference type="Proteomes" id="UP000789396">
    <property type="component" value="Unassembled WGS sequence"/>
</dbReference>
<keyword evidence="2" id="KW-0547">Nucleotide-binding</keyword>